<dbReference type="EMBL" id="QJJK01000021">
    <property type="protein sequence ID" value="PXW51126.1"/>
    <property type="molecule type" value="Genomic_DNA"/>
</dbReference>
<evidence type="ECO:0000313" key="1">
    <source>
        <dbReference type="EMBL" id="PXW51126.1"/>
    </source>
</evidence>
<protein>
    <submittedName>
        <fullName evidence="1">Uncharacterized protein</fullName>
    </submittedName>
</protein>
<evidence type="ECO:0000313" key="2">
    <source>
        <dbReference type="Proteomes" id="UP000248021"/>
    </source>
</evidence>
<accession>A0A2V3TT01</accession>
<dbReference type="Proteomes" id="UP000248021">
    <property type="component" value="Unassembled WGS sequence"/>
</dbReference>
<dbReference type="AlphaFoldDB" id="A0A2V3TT01"/>
<name>A0A2V3TT01_9HYPH</name>
<gene>
    <name evidence="1" type="ORF">C7450_12117</name>
</gene>
<comment type="caution">
    <text evidence="1">The sequence shown here is derived from an EMBL/GenBank/DDBJ whole genome shotgun (WGS) entry which is preliminary data.</text>
</comment>
<organism evidence="1 2">
    <name type="scientific">Chelatococcus asaccharovorans</name>
    <dbReference type="NCBI Taxonomy" id="28210"/>
    <lineage>
        <taxon>Bacteria</taxon>
        <taxon>Pseudomonadati</taxon>
        <taxon>Pseudomonadota</taxon>
        <taxon>Alphaproteobacteria</taxon>
        <taxon>Hyphomicrobiales</taxon>
        <taxon>Chelatococcaceae</taxon>
        <taxon>Chelatococcus</taxon>
    </lineage>
</organism>
<proteinExistence type="predicted"/>
<sequence length="199" mass="20015">MGVVSGCCRYRSSFNPASTSTSVDFGRGPSGHGSIRCANRTRCAVSAHSGHDPLAVPATAPGGAVGYLSDGLLSHRLSGVIARPPEGRPAAAAQASGSGFGLAREIPHLGPHAVLPTDRRAFRECGVGVAGNDMQRRRQTAVAGQDGGSALDRLGTSRGSTFHPGNGKIAPGTARTGGGPIPLGLMASWSIPGSSTINP</sequence>
<reference evidence="1 2" key="1">
    <citation type="submission" date="2018-05" db="EMBL/GenBank/DDBJ databases">
        <title>Genomic Encyclopedia of Type Strains, Phase IV (KMG-IV): sequencing the most valuable type-strain genomes for metagenomic binning, comparative biology and taxonomic classification.</title>
        <authorList>
            <person name="Goeker M."/>
        </authorList>
    </citation>
    <scope>NUCLEOTIDE SEQUENCE [LARGE SCALE GENOMIC DNA]</scope>
    <source>
        <strain evidence="1 2">DSM 6462</strain>
    </source>
</reference>
<keyword evidence="2" id="KW-1185">Reference proteome</keyword>